<evidence type="ECO:0000313" key="1">
    <source>
        <dbReference type="EMBL" id="MBC3863349.1"/>
    </source>
</evidence>
<dbReference type="InterPro" id="IPR036629">
    <property type="entry name" value="YjbJ_sf"/>
</dbReference>
<dbReference type="SUPFAM" id="SSF69047">
    <property type="entry name" value="Hypothetical protein YjbJ"/>
    <property type="match status" value="1"/>
</dbReference>
<gene>
    <name evidence="1" type="ORF">H8K32_14690</name>
</gene>
<sequence length="57" mass="6360">MNKDQMQGTAREIVGKFQKNFGEIFGNRLQKEKGTTNQLSGKSQKSLGDIKAFIAKN</sequence>
<dbReference type="Proteomes" id="UP000634011">
    <property type="component" value="Unassembled WGS sequence"/>
</dbReference>
<evidence type="ECO:0000313" key="2">
    <source>
        <dbReference type="Proteomes" id="UP000634011"/>
    </source>
</evidence>
<protein>
    <submittedName>
        <fullName evidence="1">CsbD family protein</fullName>
    </submittedName>
</protein>
<accession>A0A923HGK2</accession>
<name>A0A923HGK2_9BURK</name>
<dbReference type="EMBL" id="JACOFV010000014">
    <property type="protein sequence ID" value="MBC3863349.1"/>
    <property type="molecule type" value="Genomic_DNA"/>
</dbReference>
<organism evidence="1 2">
    <name type="scientific">Undibacterium jejuense</name>
    <dbReference type="NCBI Taxonomy" id="1344949"/>
    <lineage>
        <taxon>Bacteria</taxon>
        <taxon>Pseudomonadati</taxon>
        <taxon>Pseudomonadota</taxon>
        <taxon>Betaproteobacteria</taxon>
        <taxon>Burkholderiales</taxon>
        <taxon>Oxalobacteraceae</taxon>
        <taxon>Undibacterium</taxon>
    </lineage>
</organism>
<comment type="caution">
    <text evidence="1">The sequence shown here is derived from an EMBL/GenBank/DDBJ whole genome shotgun (WGS) entry which is preliminary data.</text>
</comment>
<dbReference type="Gene3D" id="1.10.1470.10">
    <property type="entry name" value="YjbJ"/>
    <property type="match status" value="1"/>
</dbReference>
<keyword evidence="2" id="KW-1185">Reference proteome</keyword>
<proteinExistence type="predicted"/>
<dbReference type="AlphaFoldDB" id="A0A923HGK2"/>
<reference evidence="1" key="1">
    <citation type="submission" date="2020-08" db="EMBL/GenBank/DDBJ databases">
        <title>Novel species isolated from subtropical streams in China.</title>
        <authorList>
            <person name="Lu H."/>
        </authorList>
    </citation>
    <scope>NUCLEOTIDE SEQUENCE</scope>
    <source>
        <strain evidence="1">KACC 12607</strain>
    </source>
</reference>